<dbReference type="PANTHER" id="PTHR30023:SF0">
    <property type="entry name" value="PENICILLIN-SENSITIVE CARBOXYPEPTIDASE A"/>
    <property type="match status" value="1"/>
</dbReference>
<evidence type="ECO:0000256" key="1">
    <source>
        <dbReference type="ARBA" id="ARBA00006096"/>
    </source>
</evidence>
<dbReference type="Proteomes" id="UP000317344">
    <property type="component" value="Chromosome"/>
</dbReference>
<organism evidence="4 5">
    <name type="scientific">Tomitella fengzijianii</name>
    <dbReference type="NCBI Taxonomy" id="2597660"/>
    <lineage>
        <taxon>Bacteria</taxon>
        <taxon>Bacillati</taxon>
        <taxon>Actinomycetota</taxon>
        <taxon>Actinomycetes</taxon>
        <taxon>Mycobacteriales</taxon>
        <taxon>Tomitella</taxon>
    </lineage>
</organism>
<dbReference type="RefSeq" id="WP_143906215.1">
    <property type="nucleotide sequence ID" value="NZ_CP041765.1"/>
</dbReference>
<reference evidence="4 5" key="2">
    <citation type="submission" date="2019-07" db="EMBL/GenBank/DDBJ databases">
        <authorList>
            <person name="Huang Y."/>
        </authorList>
    </citation>
    <scope>NUCLEOTIDE SEQUENCE [LARGE SCALE GENOMIC DNA]</scope>
    <source>
        <strain evidence="4 5">HY188</strain>
    </source>
</reference>
<sequence length="470" mass="47335">MLKRVFGGRGKGAAGNLHRRRRRLQAVAAVAAVVVLAGVGVVVWRVSEGGSAAAAPPAPALITPSPQIVPVPPDAPTPTPPGLDAALAGALADPALGDLTGQISDAATGQVLWSKDAERPRTPASVTKLLTSAAALIAVPRDQRITTSVVQGADGRIVLVGGGDPTLTAQPAGSSGYYRGAAHIDELAAQIRATGVDVTGVDVDVDLYPGPTLAQGWFDSDIAGGNIIPMRPIALDGGRLDIREPDSPRSDTPALDAGRALAVALGLGTEDVHLAAAPPQTQTQTLASVQSAPMVELIRQLLVHSDNVLADAVGRQVALATGRPADFDGTAAAVESVLRGAGFDLTGVELHDSSGMSVDNKIPARLLDQLLSAAAGPAHPALRPLLDSLPVAAGTGTLADRYETNAQAGAGWVRAKTGTLSGVSTLAGVVTDVDGRVLAFALMSGGTAPADARPALDAITAQLRGCGCQG</sequence>
<keyword evidence="3" id="KW-1133">Transmembrane helix</keyword>
<comment type="similarity">
    <text evidence="1">Belongs to the peptidase S13 family.</text>
</comment>
<keyword evidence="3" id="KW-0472">Membrane</keyword>
<dbReference type="PANTHER" id="PTHR30023">
    <property type="entry name" value="D-ALANYL-D-ALANINE CARBOXYPEPTIDASE"/>
    <property type="match status" value="1"/>
</dbReference>
<proteinExistence type="inferred from homology"/>
<dbReference type="OrthoDB" id="56883at2"/>
<dbReference type="AlphaFoldDB" id="A0A516X0A0"/>
<dbReference type="Pfam" id="PF02113">
    <property type="entry name" value="Peptidase_S13"/>
    <property type="match status" value="2"/>
</dbReference>
<evidence type="ECO:0000256" key="3">
    <source>
        <dbReference type="SAM" id="Phobius"/>
    </source>
</evidence>
<reference evidence="4 5" key="1">
    <citation type="submission" date="2019-07" db="EMBL/GenBank/DDBJ databases">
        <title>Tomitella cavernea sp. nov., an actinomycete isolated from soil.</title>
        <authorList>
            <person name="Cheng J."/>
        </authorList>
    </citation>
    <scope>NUCLEOTIDE SEQUENCE [LARGE SCALE GENOMIC DNA]</scope>
    <source>
        <strain evidence="4 5">HY188</strain>
    </source>
</reference>
<dbReference type="InterPro" id="IPR000667">
    <property type="entry name" value="Peptidase_S13"/>
</dbReference>
<evidence type="ECO:0000313" key="5">
    <source>
        <dbReference type="Proteomes" id="UP000317344"/>
    </source>
</evidence>
<gene>
    <name evidence="4" type="primary">dacB</name>
    <name evidence="4" type="ORF">FO059_02900</name>
</gene>
<keyword evidence="4" id="KW-0645">Protease</keyword>
<dbReference type="KEGG" id="toy:FO059_02900"/>
<dbReference type="GO" id="GO:0009002">
    <property type="term" value="F:serine-type D-Ala-D-Ala carboxypeptidase activity"/>
    <property type="evidence" value="ECO:0007669"/>
    <property type="project" value="UniProtKB-EC"/>
</dbReference>
<evidence type="ECO:0000313" key="4">
    <source>
        <dbReference type="EMBL" id="QDQ96483.1"/>
    </source>
</evidence>
<keyword evidence="2 4" id="KW-0378">Hydrolase</keyword>
<keyword evidence="4" id="KW-0121">Carboxypeptidase</keyword>
<dbReference type="SUPFAM" id="SSF56601">
    <property type="entry name" value="beta-lactamase/transpeptidase-like"/>
    <property type="match status" value="1"/>
</dbReference>
<feature type="transmembrane region" description="Helical" evidence="3">
    <location>
        <begin position="26"/>
        <end position="46"/>
    </location>
</feature>
<dbReference type="GO" id="GO:0000270">
    <property type="term" value="P:peptidoglycan metabolic process"/>
    <property type="evidence" value="ECO:0007669"/>
    <property type="project" value="TreeGrafter"/>
</dbReference>
<dbReference type="EMBL" id="CP041765">
    <property type="protein sequence ID" value="QDQ96483.1"/>
    <property type="molecule type" value="Genomic_DNA"/>
</dbReference>
<keyword evidence="5" id="KW-1185">Reference proteome</keyword>
<name>A0A516X0A0_9ACTN</name>
<protein>
    <submittedName>
        <fullName evidence="4">D-alanyl-D-alanine carboxypeptidase/D-alanyl-D-alanine-endopeptidase</fullName>
        <ecNumber evidence="4">3.4.16.4</ecNumber>
    </submittedName>
</protein>
<evidence type="ECO:0000256" key="2">
    <source>
        <dbReference type="ARBA" id="ARBA00022801"/>
    </source>
</evidence>
<dbReference type="GO" id="GO:0006508">
    <property type="term" value="P:proteolysis"/>
    <property type="evidence" value="ECO:0007669"/>
    <property type="project" value="InterPro"/>
</dbReference>
<dbReference type="NCBIfam" id="TIGR00666">
    <property type="entry name" value="PBP4"/>
    <property type="match status" value="1"/>
</dbReference>
<dbReference type="EC" id="3.4.16.4" evidence="4"/>
<dbReference type="InterPro" id="IPR012338">
    <property type="entry name" value="Beta-lactam/transpept-like"/>
</dbReference>
<dbReference type="Gene3D" id="3.40.710.10">
    <property type="entry name" value="DD-peptidase/beta-lactamase superfamily"/>
    <property type="match status" value="2"/>
</dbReference>
<dbReference type="PRINTS" id="PR00922">
    <property type="entry name" value="DADACBPTASE3"/>
</dbReference>
<keyword evidence="3" id="KW-0812">Transmembrane</keyword>
<accession>A0A516X0A0</accession>